<reference evidence="2 3" key="1">
    <citation type="submission" date="2024-05" db="EMBL/GenBank/DDBJ databases">
        <authorList>
            <person name="Wallberg A."/>
        </authorList>
    </citation>
    <scope>NUCLEOTIDE SEQUENCE [LARGE SCALE GENOMIC DNA]</scope>
</reference>
<dbReference type="AlphaFoldDB" id="A0AAV2RYB1"/>
<evidence type="ECO:0000256" key="1">
    <source>
        <dbReference type="SAM" id="MobiDB-lite"/>
    </source>
</evidence>
<evidence type="ECO:0000313" key="3">
    <source>
        <dbReference type="Proteomes" id="UP001497623"/>
    </source>
</evidence>
<keyword evidence="3" id="KW-1185">Reference proteome</keyword>
<comment type="caution">
    <text evidence="2">The sequence shown here is derived from an EMBL/GenBank/DDBJ whole genome shotgun (WGS) entry which is preliminary data.</text>
</comment>
<gene>
    <name evidence="2" type="ORF">MNOR_LOCUS30046</name>
</gene>
<feature type="compositionally biased region" description="Polar residues" evidence="1">
    <location>
        <begin position="94"/>
        <end position="122"/>
    </location>
</feature>
<accession>A0AAV2RYB1</accession>
<protein>
    <submittedName>
        <fullName evidence="2">Uncharacterized protein</fullName>
    </submittedName>
</protein>
<sequence>MDSLEELPPVDSLAAFLPEEVPCIFQDFQDIIHMDCSAEINGRLQNNQYSNNEVTDDATKRTTLSTLRDCQCTSCPVSSTLKTIKPREDKTNDNHNCVRSNKSSINRPYNHSNLYSKKNGGNHQHKICSNGPMV</sequence>
<organism evidence="2 3">
    <name type="scientific">Meganyctiphanes norvegica</name>
    <name type="common">Northern krill</name>
    <name type="synonym">Thysanopoda norvegica</name>
    <dbReference type="NCBI Taxonomy" id="48144"/>
    <lineage>
        <taxon>Eukaryota</taxon>
        <taxon>Metazoa</taxon>
        <taxon>Ecdysozoa</taxon>
        <taxon>Arthropoda</taxon>
        <taxon>Crustacea</taxon>
        <taxon>Multicrustacea</taxon>
        <taxon>Malacostraca</taxon>
        <taxon>Eumalacostraca</taxon>
        <taxon>Eucarida</taxon>
        <taxon>Euphausiacea</taxon>
        <taxon>Euphausiidae</taxon>
        <taxon>Meganyctiphanes</taxon>
    </lineage>
</organism>
<name>A0AAV2RYB1_MEGNR</name>
<proteinExistence type="predicted"/>
<dbReference type="EMBL" id="CAXKWB010035942">
    <property type="protein sequence ID" value="CAL4147474.1"/>
    <property type="molecule type" value="Genomic_DNA"/>
</dbReference>
<feature type="non-terminal residue" evidence="2">
    <location>
        <position position="134"/>
    </location>
</feature>
<dbReference type="Proteomes" id="UP001497623">
    <property type="component" value="Unassembled WGS sequence"/>
</dbReference>
<feature type="region of interest" description="Disordered" evidence="1">
    <location>
        <begin position="86"/>
        <end position="134"/>
    </location>
</feature>
<evidence type="ECO:0000313" key="2">
    <source>
        <dbReference type="EMBL" id="CAL4147474.1"/>
    </source>
</evidence>